<evidence type="ECO:0000313" key="2">
    <source>
        <dbReference type="Proteomes" id="UP000018072"/>
    </source>
</evidence>
<protein>
    <submittedName>
        <fullName evidence="1">Uncharacterized protein</fullName>
    </submittedName>
</protein>
<proteinExistence type="predicted"/>
<comment type="caution">
    <text evidence="1">The sequence shown here is derived from an EMBL/GenBank/DDBJ whole genome shotgun (WGS) entry which is preliminary data.</text>
</comment>
<organism evidence="1 2">
    <name type="scientific">Leyella stercorea CAG:629</name>
    <dbReference type="NCBI Taxonomy" id="1263103"/>
    <lineage>
        <taxon>Bacteria</taxon>
        <taxon>Pseudomonadati</taxon>
        <taxon>Bacteroidota</taxon>
        <taxon>Bacteroidia</taxon>
        <taxon>Bacteroidales</taxon>
        <taxon>Prevotellaceae</taxon>
        <taxon>Leyella</taxon>
    </lineage>
</organism>
<dbReference type="AlphaFoldDB" id="R7GSD6"/>
<evidence type="ECO:0000313" key="1">
    <source>
        <dbReference type="EMBL" id="CDE29991.1"/>
    </source>
</evidence>
<reference evidence="1" key="1">
    <citation type="submission" date="2012-11" db="EMBL/GenBank/DDBJ databases">
        <title>Dependencies among metagenomic species, viruses, plasmids and units of genetic variation.</title>
        <authorList>
            <person name="Nielsen H.B."/>
            <person name="Almeida M."/>
            <person name="Juncker A.S."/>
            <person name="Rasmussen S."/>
            <person name="Li J."/>
            <person name="Sunagawa S."/>
            <person name="Plichta D."/>
            <person name="Gautier L."/>
            <person name="Le Chatelier E."/>
            <person name="Peletier E."/>
            <person name="Bonde I."/>
            <person name="Nielsen T."/>
            <person name="Manichanh C."/>
            <person name="Arumugam M."/>
            <person name="Batto J."/>
            <person name="Santos M.B.Q.D."/>
            <person name="Blom N."/>
            <person name="Borruel N."/>
            <person name="Burgdorf K.S."/>
            <person name="Boumezbeur F."/>
            <person name="Casellas F."/>
            <person name="Dore J."/>
            <person name="Guarner F."/>
            <person name="Hansen T."/>
            <person name="Hildebrand F."/>
            <person name="Kaas R.S."/>
            <person name="Kennedy S."/>
            <person name="Kristiansen K."/>
            <person name="Kultima J.R."/>
            <person name="Leonard P."/>
            <person name="Levenez F."/>
            <person name="Lund O."/>
            <person name="Moumen B."/>
            <person name="Le Paslier D."/>
            <person name="Pons N."/>
            <person name="Pedersen O."/>
            <person name="Prifti E."/>
            <person name="Qin J."/>
            <person name="Raes J."/>
            <person name="Tap J."/>
            <person name="Tims S."/>
            <person name="Ussery D.W."/>
            <person name="Yamada T."/>
            <person name="MetaHit consortium"/>
            <person name="Renault P."/>
            <person name="Sicheritz-Ponten T."/>
            <person name="Bork P."/>
            <person name="Wang J."/>
            <person name="Brunak S."/>
            <person name="Ehrlich S.D."/>
        </authorList>
    </citation>
    <scope>NUCLEOTIDE SEQUENCE [LARGE SCALE GENOMIC DNA]</scope>
</reference>
<dbReference type="EMBL" id="CBIT010000020">
    <property type="protein sequence ID" value="CDE29991.1"/>
    <property type="molecule type" value="Genomic_DNA"/>
</dbReference>
<gene>
    <name evidence="1" type="ORF">BN741_00584</name>
</gene>
<accession>R7GSD6</accession>
<dbReference type="Proteomes" id="UP000018072">
    <property type="component" value="Unassembled WGS sequence"/>
</dbReference>
<sequence length="62" mass="7132">MYVSTKIHAAKIVQTEGRTSSLLECYAEVQPIFCKDTQKKRIRIWCLTIITAQTLICLKKSE</sequence>
<name>R7GSD6_9BACT</name>